<evidence type="ECO:0000313" key="2">
    <source>
        <dbReference type="Proteomes" id="UP000053477"/>
    </source>
</evidence>
<protein>
    <recommendedName>
        <fullName evidence="3">F-box domain-containing protein</fullName>
    </recommendedName>
</protein>
<keyword evidence="2" id="KW-1185">Reference proteome</keyword>
<dbReference type="InParanoid" id="A0A0H2RJF5"/>
<proteinExistence type="predicted"/>
<dbReference type="Proteomes" id="UP000053477">
    <property type="component" value="Unassembled WGS sequence"/>
</dbReference>
<dbReference type="EMBL" id="KQ085984">
    <property type="protein sequence ID" value="KLO12145.1"/>
    <property type="molecule type" value="Genomic_DNA"/>
</dbReference>
<dbReference type="AlphaFoldDB" id="A0A0H2RJF5"/>
<name>A0A0H2RJF5_9AGAM</name>
<sequence length="557" mass="62747">MAVNLELRRDVGDRIDKSCLKVLVKEFGFLSDSPSYGTLYDDLRNAHGLSNEQFAQFDSGLRDPATIALQMHGAYKLSRIIELLGIFTKEATTLYNETMTRVEPTGIGNSVGNILNNMPVELLSLTMEHACSGLQDVVRLSHVNRRFRGVAKGLSHMCTDITPSLTPAELEASLVWSGNAGLHIKLSQNQCIPFTKYGIPIEPYLDKIVPASHRWKSLKIFCASKDFMQNTTGYTQIQTRLTGLDLPSLRSLEYTYMGDIKPGGSTMTVADQPGHIYNTWRAPNLRDVKFIKIIPYPYPHSITTLTLELQNRDGNTLAFSNDLLAVNNFLKESPSVEVLHIITSSRSRAATAVNYPELKMPNLRRVTLRCKLDASEVSEAQPLSCFMRSLEVQQLSALLVRFELFDRANPPDVNVTNMIMELIPTNRSRIEKLGISITTNKYNSNPRRIPRPSFNFPFQNFCSLRDLTLEFLEYSNTIVLASDSPVQPYDFPPIKHISLYGCHEGGTAFLEEVYRRLAKTHGAEIKPLVEIRFCSSIEKARALEIVGVEYLKYNPER</sequence>
<gene>
    <name evidence="1" type="ORF">SCHPADRAFT_998368</name>
</gene>
<accession>A0A0H2RJF5</accession>
<evidence type="ECO:0000313" key="1">
    <source>
        <dbReference type="EMBL" id="KLO12145.1"/>
    </source>
</evidence>
<evidence type="ECO:0008006" key="3">
    <source>
        <dbReference type="Google" id="ProtNLM"/>
    </source>
</evidence>
<organism evidence="1 2">
    <name type="scientific">Schizopora paradoxa</name>
    <dbReference type="NCBI Taxonomy" id="27342"/>
    <lineage>
        <taxon>Eukaryota</taxon>
        <taxon>Fungi</taxon>
        <taxon>Dikarya</taxon>
        <taxon>Basidiomycota</taxon>
        <taxon>Agaricomycotina</taxon>
        <taxon>Agaricomycetes</taxon>
        <taxon>Hymenochaetales</taxon>
        <taxon>Schizoporaceae</taxon>
        <taxon>Schizopora</taxon>
    </lineage>
</organism>
<dbReference type="OrthoDB" id="3365698at2759"/>
<reference evidence="1 2" key="1">
    <citation type="submission" date="2015-04" db="EMBL/GenBank/DDBJ databases">
        <title>Complete genome sequence of Schizopora paradoxa KUC8140, a cosmopolitan wood degrader in East Asia.</title>
        <authorList>
            <consortium name="DOE Joint Genome Institute"/>
            <person name="Min B."/>
            <person name="Park H."/>
            <person name="Jang Y."/>
            <person name="Kim J.-J."/>
            <person name="Kim K.H."/>
            <person name="Pangilinan J."/>
            <person name="Lipzen A."/>
            <person name="Riley R."/>
            <person name="Grigoriev I.V."/>
            <person name="Spatafora J.W."/>
            <person name="Choi I.-G."/>
        </authorList>
    </citation>
    <scope>NUCLEOTIDE SEQUENCE [LARGE SCALE GENOMIC DNA]</scope>
    <source>
        <strain evidence="1 2">KUC8140</strain>
    </source>
</reference>